<dbReference type="Proteomes" id="UP000195105">
    <property type="component" value="Unassembled WGS sequence"/>
</dbReference>
<organism evidence="2 3">
    <name type="scientific">Streptomyces swartbergensis</name>
    <dbReference type="NCBI Taxonomy" id="487165"/>
    <lineage>
        <taxon>Bacteria</taxon>
        <taxon>Bacillati</taxon>
        <taxon>Actinomycetota</taxon>
        <taxon>Actinomycetes</taxon>
        <taxon>Kitasatosporales</taxon>
        <taxon>Streptomycetaceae</taxon>
        <taxon>Streptomyces</taxon>
    </lineage>
</organism>
<feature type="compositionally biased region" description="Basic residues" evidence="1">
    <location>
        <begin position="1"/>
        <end position="13"/>
    </location>
</feature>
<evidence type="ECO:0000313" key="2">
    <source>
        <dbReference type="EMBL" id="OUD04263.1"/>
    </source>
</evidence>
<feature type="region of interest" description="Disordered" evidence="1">
    <location>
        <begin position="1"/>
        <end position="90"/>
    </location>
</feature>
<feature type="compositionally biased region" description="Low complexity" evidence="1">
    <location>
        <begin position="49"/>
        <end position="58"/>
    </location>
</feature>
<evidence type="ECO:0000313" key="3">
    <source>
        <dbReference type="Proteomes" id="UP000195105"/>
    </source>
</evidence>
<reference evidence="2 3" key="1">
    <citation type="submission" date="2017-05" db="EMBL/GenBank/DDBJ databases">
        <title>Biotechnological potential of actinobacteria isolated from South African environments.</title>
        <authorList>
            <person name="Le Roes-Hill M."/>
            <person name="Prins A."/>
            <person name="Durrell K.A."/>
        </authorList>
    </citation>
    <scope>NUCLEOTIDE SEQUENCE [LARGE SCALE GENOMIC DNA]</scope>
    <source>
        <strain evidence="2 3">HMC13</strain>
    </source>
</reference>
<name>A0A243S990_9ACTN</name>
<comment type="caution">
    <text evidence="2">The sequence shown here is derived from an EMBL/GenBank/DDBJ whole genome shotgun (WGS) entry which is preliminary data.</text>
</comment>
<evidence type="ECO:0000256" key="1">
    <source>
        <dbReference type="SAM" id="MobiDB-lite"/>
    </source>
</evidence>
<dbReference type="AlphaFoldDB" id="A0A243S990"/>
<sequence>MGRRPPNRWGHRATGREVSGPGAPHAIRPGASPRRGGRRPARAVGQTDATPATAPRARAVGRPSAASGPVVRGAGRSRPTFQPSRHGRTS</sequence>
<dbReference type="EMBL" id="NGFN01000017">
    <property type="protein sequence ID" value="OUD04263.1"/>
    <property type="molecule type" value="Genomic_DNA"/>
</dbReference>
<gene>
    <name evidence="2" type="ORF">CA983_05100</name>
</gene>
<protein>
    <submittedName>
        <fullName evidence="2">Uncharacterized protein</fullName>
    </submittedName>
</protein>
<proteinExistence type="predicted"/>
<accession>A0A243S990</accession>
<keyword evidence="3" id="KW-1185">Reference proteome</keyword>